<dbReference type="InterPro" id="IPR051701">
    <property type="entry name" value="Mito_OM_Translocase_MSP1"/>
</dbReference>
<keyword evidence="5" id="KW-0496">Mitochondrion</keyword>
<comment type="subcellular location">
    <subcellularLocation>
        <location evidence="1">Mitochondrion outer membrane</location>
        <topology evidence="1">Single-pass membrane protein</topology>
    </subcellularLocation>
</comment>
<evidence type="ECO:0000256" key="4">
    <source>
        <dbReference type="ARBA" id="ARBA00022840"/>
    </source>
</evidence>
<feature type="domain" description="AAA+ ATPase" evidence="7">
    <location>
        <begin position="638"/>
        <end position="771"/>
    </location>
</feature>
<dbReference type="Gene3D" id="3.40.50.300">
    <property type="entry name" value="P-loop containing nucleotide triphosphate hydrolases"/>
    <property type="match status" value="1"/>
</dbReference>
<feature type="compositionally biased region" description="Polar residues" evidence="6">
    <location>
        <begin position="529"/>
        <end position="539"/>
    </location>
</feature>
<proteinExistence type="predicted"/>
<name>A0A409WPS7_9AGAR</name>
<dbReference type="SUPFAM" id="SSF52540">
    <property type="entry name" value="P-loop containing nucleoside triphosphate hydrolases"/>
    <property type="match status" value="1"/>
</dbReference>
<dbReference type="InterPro" id="IPR003959">
    <property type="entry name" value="ATPase_AAA_core"/>
</dbReference>
<dbReference type="Pfam" id="PF17862">
    <property type="entry name" value="AAA_lid_3"/>
    <property type="match status" value="1"/>
</dbReference>
<keyword evidence="3" id="KW-1000">Mitochondrion outer membrane</keyword>
<comment type="caution">
    <text evidence="8">The sequence shown here is derived from an EMBL/GenBank/DDBJ whole genome shotgun (WGS) entry which is preliminary data.</text>
</comment>
<dbReference type="GO" id="GO:0005741">
    <property type="term" value="C:mitochondrial outer membrane"/>
    <property type="evidence" value="ECO:0007669"/>
    <property type="project" value="UniProtKB-SubCell"/>
</dbReference>
<keyword evidence="2" id="KW-0547">Nucleotide-binding</keyword>
<feature type="compositionally biased region" description="Acidic residues" evidence="6">
    <location>
        <begin position="543"/>
        <end position="553"/>
    </location>
</feature>
<dbReference type="InterPro" id="IPR027417">
    <property type="entry name" value="P-loop_NTPase"/>
</dbReference>
<dbReference type="STRING" id="231916.A0A409WPS7"/>
<evidence type="ECO:0000313" key="9">
    <source>
        <dbReference type="Proteomes" id="UP000284706"/>
    </source>
</evidence>
<organism evidence="8 9">
    <name type="scientific">Gymnopilus dilepis</name>
    <dbReference type="NCBI Taxonomy" id="231916"/>
    <lineage>
        <taxon>Eukaryota</taxon>
        <taxon>Fungi</taxon>
        <taxon>Dikarya</taxon>
        <taxon>Basidiomycota</taxon>
        <taxon>Agaricomycotina</taxon>
        <taxon>Agaricomycetes</taxon>
        <taxon>Agaricomycetidae</taxon>
        <taxon>Agaricales</taxon>
        <taxon>Agaricineae</taxon>
        <taxon>Hymenogastraceae</taxon>
        <taxon>Gymnopilus</taxon>
    </lineage>
</organism>
<dbReference type="InterPro" id="IPR041569">
    <property type="entry name" value="AAA_lid_3"/>
</dbReference>
<keyword evidence="3" id="KW-0472">Membrane</keyword>
<evidence type="ECO:0000313" key="8">
    <source>
        <dbReference type="EMBL" id="PPQ80506.1"/>
    </source>
</evidence>
<dbReference type="EMBL" id="NHYE01004945">
    <property type="protein sequence ID" value="PPQ80506.1"/>
    <property type="molecule type" value="Genomic_DNA"/>
</dbReference>
<dbReference type="InterPro" id="IPR003960">
    <property type="entry name" value="ATPase_AAA_CS"/>
</dbReference>
<evidence type="ECO:0000259" key="7">
    <source>
        <dbReference type="SMART" id="SM00382"/>
    </source>
</evidence>
<dbReference type="PANTHER" id="PTHR45644:SF56">
    <property type="entry name" value="AAA ATPASE, PUTATIVE (AFU_ORTHOLOGUE AFUA_2G12920)-RELATED"/>
    <property type="match status" value="1"/>
</dbReference>
<dbReference type="GO" id="GO:0005524">
    <property type="term" value="F:ATP binding"/>
    <property type="evidence" value="ECO:0007669"/>
    <property type="project" value="UniProtKB-KW"/>
</dbReference>
<gene>
    <name evidence="8" type="ORF">CVT26_004306</name>
</gene>
<feature type="region of interest" description="Disordered" evidence="6">
    <location>
        <begin position="501"/>
        <end position="565"/>
    </location>
</feature>
<dbReference type="Gene3D" id="1.10.8.60">
    <property type="match status" value="1"/>
</dbReference>
<evidence type="ECO:0000256" key="5">
    <source>
        <dbReference type="ARBA" id="ARBA00023128"/>
    </source>
</evidence>
<evidence type="ECO:0000256" key="3">
    <source>
        <dbReference type="ARBA" id="ARBA00022787"/>
    </source>
</evidence>
<reference evidence="8 9" key="1">
    <citation type="journal article" date="2018" name="Evol. Lett.">
        <title>Horizontal gene cluster transfer increased hallucinogenic mushroom diversity.</title>
        <authorList>
            <person name="Reynolds H.T."/>
            <person name="Vijayakumar V."/>
            <person name="Gluck-Thaler E."/>
            <person name="Korotkin H.B."/>
            <person name="Matheny P.B."/>
            <person name="Slot J.C."/>
        </authorList>
    </citation>
    <scope>NUCLEOTIDE SEQUENCE [LARGE SCALE GENOMIC DNA]</scope>
    <source>
        <strain evidence="8 9">SRW20</strain>
    </source>
</reference>
<keyword evidence="4" id="KW-0067">ATP-binding</keyword>
<protein>
    <recommendedName>
        <fullName evidence="7">AAA+ ATPase domain-containing protein</fullName>
    </recommendedName>
</protein>
<evidence type="ECO:0000256" key="1">
    <source>
        <dbReference type="ARBA" id="ARBA00004572"/>
    </source>
</evidence>
<keyword evidence="9" id="KW-1185">Reference proteome</keyword>
<dbReference type="PANTHER" id="PTHR45644">
    <property type="entry name" value="AAA ATPASE, PUTATIVE (AFU_ORTHOLOGUE AFUA_2G12920)-RELATED-RELATED"/>
    <property type="match status" value="1"/>
</dbReference>
<dbReference type="AlphaFoldDB" id="A0A409WPS7"/>
<dbReference type="OrthoDB" id="39734at2759"/>
<evidence type="ECO:0000256" key="6">
    <source>
        <dbReference type="SAM" id="MobiDB-lite"/>
    </source>
</evidence>
<evidence type="ECO:0000256" key="2">
    <source>
        <dbReference type="ARBA" id="ARBA00022741"/>
    </source>
</evidence>
<dbReference type="SMART" id="SM00382">
    <property type="entry name" value="AAA"/>
    <property type="match status" value="1"/>
</dbReference>
<dbReference type="Proteomes" id="UP000284706">
    <property type="component" value="Unassembled WGS sequence"/>
</dbReference>
<sequence>MTSQQSRTAISFPSDLAEKIVWTHPLFDASCPAADPLAGDVSASLSQFTFEFPEGILQEAQAATSYALSFAAQVESTKTYDAAPKQGSNSLAEPIISLHYPRQGCHDVIDAMVKLLAHEHGADVVVLDSLEIALGRSGVFGEAILHISDVPYRNGRKGEDNTQTTAIQEVFDHIVNIQPSAPAGDVDAVSRPRIVYMRDFGAMLPSAKLFFPYLVEALRLRRMAKSRDCVPHHDAFVQRTILVLGFAESSTANTRATSYWDAFNEGMQGTDRNFLSLMPRGIDSFYDYMHSREKPQRSTPTSLDNRRVFLKSGGLPRLPILTETFFLRSLAKAADIDTDRIEVEFPTALKPMADSGLASASDVAIFPKSQDCEELMSMESHLELKRRRLIREAWVQTCLVQKGGFLKKSCPDSADRMMSTEEEINLNKLSKQTQTHLLAIFDRIATLAIGISSSYRSEPDNQVAVEVTNQAISDACKILSANWAARSEWLNNTQNARRISEYTVEKEEKQDVKKDDDDDRKKEGENTDDNGATQEMQNKANEEQTDDEYEEGSVDSHPKTSKLDDLIRRAKSSSDWHSDEANLLSCIVNPAVVNLEQIATSFDNICLPEETIDSVRTVVSLPLLYPAAFQSGVLGRETMSGVLLYGPPGTGKTLLCRAIAREGGAQMLQVKPSDILKMWVGESEKSIQNIFRLAYQIAPCIIFIDEIDSLFKARGGDDRRWERNMAMDGLRSAQKNKDTGILVVGATNRPYDLDDAVLRRLPTRLMIELPTEKERLEILKVHLNGETLAEDVDLAHVASNTLMYSGSDLKNLCISAAMESVKHAVEGFSWKHKQAEGSADDEAPTNEHSQTRIITQDHFMKAMRTVSASSANGSHTELHQWHEKFGGKAHKNDRHPQATVRPEWAGKADARYMGYDEPERYTWMKNGGR</sequence>
<feature type="compositionally biased region" description="Basic and acidic residues" evidence="6">
    <location>
        <begin position="501"/>
        <end position="525"/>
    </location>
</feature>
<dbReference type="Pfam" id="PF00004">
    <property type="entry name" value="AAA"/>
    <property type="match status" value="1"/>
</dbReference>
<feature type="compositionally biased region" description="Basic and acidic residues" evidence="6">
    <location>
        <begin position="554"/>
        <end position="565"/>
    </location>
</feature>
<accession>A0A409WPS7</accession>
<dbReference type="PROSITE" id="PS00674">
    <property type="entry name" value="AAA"/>
    <property type="match status" value="1"/>
</dbReference>
<dbReference type="InterPro" id="IPR003593">
    <property type="entry name" value="AAA+_ATPase"/>
</dbReference>
<feature type="region of interest" description="Disordered" evidence="6">
    <location>
        <begin position="833"/>
        <end position="853"/>
    </location>
</feature>
<dbReference type="InParanoid" id="A0A409WPS7"/>
<dbReference type="GO" id="GO:0016887">
    <property type="term" value="F:ATP hydrolysis activity"/>
    <property type="evidence" value="ECO:0007669"/>
    <property type="project" value="InterPro"/>
</dbReference>